<evidence type="ECO:0000256" key="3">
    <source>
        <dbReference type="ARBA" id="ARBA00022840"/>
    </source>
</evidence>
<evidence type="ECO:0000313" key="11">
    <source>
        <dbReference type="Proteomes" id="UP000319576"/>
    </source>
</evidence>
<dbReference type="Gene3D" id="4.10.860.10">
    <property type="entry name" value="UVR domain"/>
    <property type="match status" value="1"/>
</dbReference>
<reference evidence="10 11" key="1">
    <citation type="submission" date="2019-02" db="EMBL/GenBank/DDBJ databases">
        <title>Deep-cultivation of Planctomycetes and their phenomic and genomic characterization uncovers novel biology.</title>
        <authorList>
            <person name="Wiegand S."/>
            <person name="Jogler M."/>
            <person name="Boedeker C."/>
            <person name="Pinto D."/>
            <person name="Vollmers J."/>
            <person name="Rivas-Marin E."/>
            <person name="Kohn T."/>
            <person name="Peeters S.H."/>
            <person name="Heuer A."/>
            <person name="Rast P."/>
            <person name="Oberbeckmann S."/>
            <person name="Bunk B."/>
            <person name="Jeske O."/>
            <person name="Meyerdierks A."/>
            <person name="Storesund J.E."/>
            <person name="Kallscheuer N."/>
            <person name="Luecker S."/>
            <person name="Lage O.M."/>
            <person name="Pohl T."/>
            <person name="Merkel B.J."/>
            <person name="Hornburger P."/>
            <person name="Mueller R.-W."/>
            <person name="Bruemmer F."/>
            <person name="Labrenz M."/>
            <person name="Spormann A.M."/>
            <person name="Op den Camp H."/>
            <person name="Overmann J."/>
            <person name="Amann R."/>
            <person name="Jetten M.S.M."/>
            <person name="Mascher T."/>
            <person name="Medema M.H."/>
            <person name="Devos D.P."/>
            <person name="Kaster A.-K."/>
            <person name="Ovreas L."/>
            <person name="Rohde M."/>
            <person name="Galperin M.Y."/>
            <person name="Jogler C."/>
        </authorList>
    </citation>
    <scope>NUCLEOTIDE SEQUENCE [LARGE SCALE GENOMIC DNA]</scope>
    <source>
        <strain evidence="10 11">ETA_A1</strain>
    </source>
</reference>
<keyword evidence="2" id="KW-0547">Nucleotide-binding</keyword>
<dbReference type="InterPro" id="IPR001270">
    <property type="entry name" value="ClpA/B"/>
</dbReference>
<dbReference type="PANTHER" id="PTHR11638:SF18">
    <property type="entry name" value="HEAT SHOCK PROTEIN 104"/>
    <property type="match status" value="1"/>
</dbReference>
<keyword evidence="4" id="KW-0143">Chaperone</keyword>
<dbReference type="PANTHER" id="PTHR11638">
    <property type="entry name" value="ATP-DEPENDENT CLP PROTEASE"/>
    <property type="match status" value="1"/>
</dbReference>
<dbReference type="SMART" id="SM00382">
    <property type="entry name" value="AAA"/>
    <property type="match status" value="2"/>
</dbReference>
<dbReference type="InterPro" id="IPR041546">
    <property type="entry name" value="ClpA/ClpB_AAA_lid"/>
</dbReference>
<dbReference type="SMART" id="SM01086">
    <property type="entry name" value="ClpB_D2-small"/>
    <property type="match status" value="1"/>
</dbReference>
<protein>
    <submittedName>
        <fullName evidence="10">ClpA/B family protein</fullName>
    </submittedName>
</protein>
<dbReference type="Pfam" id="PF10431">
    <property type="entry name" value="ClpB_D2-small"/>
    <property type="match status" value="1"/>
</dbReference>
<dbReference type="FunFam" id="3.40.50.300:FF:000025">
    <property type="entry name" value="ATP-dependent Clp protease subunit"/>
    <property type="match status" value="1"/>
</dbReference>
<dbReference type="CDD" id="cd00009">
    <property type="entry name" value="AAA"/>
    <property type="match status" value="1"/>
</dbReference>
<organism evidence="10 11">
    <name type="scientific">Urbifossiella limnaea</name>
    <dbReference type="NCBI Taxonomy" id="2528023"/>
    <lineage>
        <taxon>Bacteria</taxon>
        <taxon>Pseudomonadati</taxon>
        <taxon>Planctomycetota</taxon>
        <taxon>Planctomycetia</taxon>
        <taxon>Gemmatales</taxon>
        <taxon>Gemmataceae</taxon>
        <taxon>Urbifossiella</taxon>
    </lineage>
</organism>
<dbReference type="KEGG" id="uli:ETAA1_41760"/>
<evidence type="ECO:0000256" key="1">
    <source>
        <dbReference type="ARBA" id="ARBA00022737"/>
    </source>
</evidence>
<dbReference type="PROSITE" id="PS51903">
    <property type="entry name" value="CLP_R"/>
    <property type="match status" value="1"/>
</dbReference>
<proteinExistence type="predicted"/>
<dbReference type="GO" id="GO:0034605">
    <property type="term" value="P:cellular response to heat"/>
    <property type="evidence" value="ECO:0007669"/>
    <property type="project" value="TreeGrafter"/>
</dbReference>
<dbReference type="EMBL" id="CP036273">
    <property type="protein sequence ID" value="QDU22200.1"/>
    <property type="molecule type" value="Genomic_DNA"/>
</dbReference>
<dbReference type="CDD" id="cd19499">
    <property type="entry name" value="RecA-like_ClpB_Hsp104-like"/>
    <property type="match status" value="1"/>
</dbReference>
<feature type="compositionally biased region" description="Basic and acidic residues" evidence="7">
    <location>
        <begin position="156"/>
        <end position="171"/>
    </location>
</feature>
<dbReference type="Pfam" id="PF07724">
    <property type="entry name" value="AAA_2"/>
    <property type="match status" value="1"/>
</dbReference>
<keyword evidence="1 5" id="KW-0677">Repeat</keyword>
<evidence type="ECO:0000256" key="6">
    <source>
        <dbReference type="SAM" id="Coils"/>
    </source>
</evidence>
<dbReference type="Gene3D" id="3.40.50.300">
    <property type="entry name" value="P-loop containing nucleotide triphosphate hydrolases"/>
    <property type="match status" value="2"/>
</dbReference>
<keyword evidence="6" id="KW-0175">Coiled coil</keyword>
<feature type="domain" description="UVR" evidence="8">
    <location>
        <begin position="444"/>
        <end position="479"/>
    </location>
</feature>
<feature type="domain" description="Clp R" evidence="9">
    <location>
        <begin position="2"/>
        <end position="147"/>
    </location>
</feature>
<dbReference type="FunFam" id="3.40.50.300:FF:000010">
    <property type="entry name" value="Chaperone clpB 1, putative"/>
    <property type="match status" value="1"/>
</dbReference>
<evidence type="ECO:0000256" key="4">
    <source>
        <dbReference type="ARBA" id="ARBA00023186"/>
    </source>
</evidence>
<dbReference type="OrthoDB" id="9803641at2"/>
<dbReference type="Proteomes" id="UP000319576">
    <property type="component" value="Chromosome"/>
</dbReference>
<name>A0A517XXF8_9BACT</name>
<dbReference type="GO" id="GO:0005524">
    <property type="term" value="F:ATP binding"/>
    <property type="evidence" value="ECO:0007669"/>
    <property type="project" value="UniProtKB-KW"/>
</dbReference>
<dbReference type="SUPFAM" id="SSF52540">
    <property type="entry name" value="P-loop containing nucleoside triphosphate hydrolases"/>
    <property type="match status" value="2"/>
</dbReference>
<dbReference type="Pfam" id="PF17871">
    <property type="entry name" value="AAA_lid_9"/>
    <property type="match status" value="1"/>
</dbReference>
<dbReference type="PROSITE" id="PS00870">
    <property type="entry name" value="CLPAB_1"/>
    <property type="match status" value="1"/>
</dbReference>
<dbReference type="InterPro" id="IPR003959">
    <property type="entry name" value="ATPase_AAA_core"/>
</dbReference>
<dbReference type="Gene3D" id="1.10.1780.10">
    <property type="entry name" value="Clp, N-terminal domain"/>
    <property type="match status" value="1"/>
</dbReference>
<sequence length="860" mass="95840">MYERFTDRARKVMQLANQEAQRFNHEYIGTEHVLLGLVKEGSGVAANVLKNLDIDLRKIRLEVEKIVQHGPGGDQVVMGRLPHTPRAKKVIEYSVEEARNLNHNYVGTEHLLLGLLREQEGVAAQVLMNLGLKLEDVREEVLNLLGHNMPNESENEGGRGGREGGGREGRGEGGSGGERSSRTKSKTPALDSFGRDLTELARTGKLDPVIGRANEIERVIQILSRRQKNNPVLLGEAGVGKTAIVEGLAQLVVDQNVPELLRDKRIVVLDLAMMVAGTKYRGQFEERIKAVMNEVRRAKNTMLFIDELHTLVGAGGAEGAIDASNVLKPALARGEIQCIGATTLDEYRKYIEKDAALARRFQPIIVNPPSMAEAVEILKGLRDRYEAHHRVQITDAALKSAVELSERYISGHCLPDKAIDVIDEAGARVRLKAMTRPPDLKELDEQIEKLNQEKEAAVMEQDFEKAAHLRDQAEKLRKKKEQTTKEWREKAKETDGVVDEEVIAEVVSKMTGVPLKKVGEDETRRLLNMEAELHNAVISQNEAIKAIAKAVRKSRAGLKDPKRPIGSFIFAGPTGVGKTLLAKQLAKFMFGDENNIVQLDMSEYMEKHNVSRLVGAPPGYIGYEEGGQLTEKIRRKPYSVVLLDEIEKAHPDVWNMLLQIMEEGRLTDNVGRVIDFKNTMLIMTTNIGAETIVASDDLSSPFTKGVRKNDEASYQDMQKKLRGRMDKEFRPEFLNRLDDIIVFRSLTKDDLKAIVNMELGKVAKRLKEKELTLTVTDEAKDYLIEKGSSLEFGARPLRRSIEQHLEDMLSEELLKGSFHGQDTITVRLAEVEGEKKLTFDATKVAPAAEPSVAVAATDAK</sequence>
<dbReference type="Pfam" id="PF02861">
    <property type="entry name" value="Clp_N"/>
    <property type="match status" value="1"/>
</dbReference>
<dbReference type="InterPro" id="IPR018368">
    <property type="entry name" value="ClpA/B_CS1"/>
</dbReference>
<dbReference type="GO" id="GO:0016887">
    <property type="term" value="F:ATP hydrolysis activity"/>
    <property type="evidence" value="ECO:0007669"/>
    <property type="project" value="InterPro"/>
</dbReference>
<evidence type="ECO:0000313" key="10">
    <source>
        <dbReference type="EMBL" id="QDU22200.1"/>
    </source>
</evidence>
<dbReference type="SUPFAM" id="SSF81923">
    <property type="entry name" value="Double Clp-N motif"/>
    <property type="match status" value="1"/>
</dbReference>
<dbReference type="Gene3D" id="1.10.8.60">
    <property type="match status" value="2"/>
</dbReference>
<dbReference type="Pfam" id="PF00004">
    <property type="entry name" value="AAA"/>
    <property type="match status" value="1"/>
</dbReference>
<accession>A0A517XXF8</accession>
<evidence type="ECO:0000259" key="9">
    <source>
        <dbReference type="PROSITE" id="PS51903"/>
    </source>
</evidence>
<feature type="coiled-coil region" evidence="6">
    <location>
        <begin position="440"/>
        <end position="493"/>
    </location>
</feature>
<dbReference type="RefSeq" id="WP_145241737.1">
    <property type="nucleotide sequence ID" value="NZ_CP036273.1"/>
</dbReference>
<keyword evidence="3" id="KW-0067">ATP-binding</keyword>
<keyword evidence="11" id="KW-1185">Reference proteome</keyword>
<dbReference type="AlphaFoldDB" id="A0A517XXF8"/>
<dbReference type="InterPro" id="IPR003593">
    <property type="entry name" value="AAA+_ATPase"/>
</dbReference>
<gene>
    <name evidence="10" type="ORF">ETAA1_41760</name>
</gene>
<evidence type="ECO:0000256" key="5">
    <source>
        <dbReference type="PROSITE-ProRule" id="PRU01251"/>
    </source>
</evidence>
<evidence type="ECO:0000256" key="2">
    <source>
        <dbReference type="ARBA" id="ARBA00022741"/>
    </source>
</evidence>
<evidence type="ECO:0000259" key="8">
    <source>
        <dbReference type="PROSITE" id="PS50151"/>
    </source>
</evidence>
<evidence type="ECO:0000256" key="7">
    <source>
        <dbReference type="SAM" id="MobiDB-lite"/>
    </source>
</evidence>
<dbReference type="InterPro" id="IPR001943">
    <property type="entry name" value="UVR_dom"/>
</dbReference>
<dbReference type="InterPro" id="IPR036628">
    <property type="entry name" value="Clp_N_dom_sf"/>
</dbReference>
<dbReference type="PRINTS" id="PR00300">
    <property type="entry name" value="CLPPROTEASEA"/>
</dbReference>
<dbReference type="InterPro" id="IPR019489">
    <property type="entry name" value="Clp_ATPase_C"/>
</dbReference>
<dbReference type="InterPro" id="IPR027417">
    <property type="entry name" value="P-loop_NTPase"/>
</dbReference>
<dbReference type="PROSITE" id="PS50151">
    <property type="entry name" value="UVR"/>
    <property type="match status" value="1"/>
</dbReference>
<dbReference type="InterPro" id="IPR004176">
    <property type="entry name" value="Clp_R_N"/>
</dbReference>
<feature type="region of interest" description="Disordered" evidence="7">
    <location>
        <begin position="146"/>
        <end position="194"/>
    </location>
</feature>
<dbReference type="InterPro" id="IPR050130">
    <property type="entry name" value="ClpA_ClpB"/>
</dbReference>
<dbReference type="GO" id="GO:0005737">
    <property type="term" value="C:cytoplasm"/>
    <property type="evidence" value="ECO:0007669"/>
    <property type="project" value="TreeGrafter"/>
</dbReference>